<dbReference type="OrthoDB" id="1522603at2"/>
<comment type="similarity">
    <text evidence="1">Belongs to the universal stress protein A family.</text>
</comment>
<dbReference type="CDD" id="cd00293">
    <property type="entry name" value="USP-like"/>
    <property type="match status" value="2"/>
</dbReference>
<reference evidence="5" key="1">
    <citation type="submission" date="2017-01" db="EMBL/GenBank/DDBJ databases">
        <authorList>
            <person name="Varghese N."/>
            <person name="Submissions S."/>
        </authorList>
    </citation>
    <scope>NUCLEOTIDE SEQUENCE [LARGE SCALE GENOMIC DNA]</scope>
    <source>
        <strain evidence="5">LP100</strain>
    </source>
</reference>
<dbReference type="PRINTS" id="PR01438">
    <property type="entry name" value="UNVRSLSTRESS"/>
</dbReference>
<evidence type="ECO:0000313" key="4">
    <source>
        <dbReference type="EMBL" id="SIT92218.1"/>
    </source>
</evidence>
<accession>A0A1R3XKL5</accession>
<evidence type="ECO:0000313" key="5">
    <source>
        <dbReference type="Proteomes" id="UP000187181"/>
    </source>
</evidence>
<feature type="domain" description="UspA" evidence="3">
    <location>
        <begin position="204"/>
        <end position="285"/>
    </location>
</feature>
<dbReference type="EMBL" id="FTPP01000002">
    <property type="protein sequence ID" value="SIT92218.1"/>
    <property type="molecule type" value="Genomic_DNA"/>
</dbReference>
<dbReference type="AlphaFoldDB" id="A0A1R3XKL5"/>
<dbReference type="PANTHER" id="PTHR46268:SF6">
    <property type="entry name" value="UNIVERSAL STRESS PROTEIN UP12"/>
    <property type="match status" value="1"/>
</dbReference>
<dbReference type="InterPro" id="IPR006016">
    <property type="entry name" value="UspA"/>
</dbReference>
<feature type="domain" description="UspA" evidence="3">
    <location>
        <begin position="3"/>
        <end position="155"/>
    </location>
</feature>
<sequence length="289" mass="32169">MFRILVPVDFSEGSTRASHYALQLAAGVPGAKLLLLHCFQDYLADAIPASSANLTPSEQLAERVLHRNETEALAQLEELYDELRHKARSMGSSLHIERSFTHGQPEEEIPDQAERFRPALVIMNTKGEWSIGRSVFGTVSTKVIEETRVPVLTVPNQSDGAIPGRILYATDFGKTDVADIDRIRQLFGHLKPMIYCVHISDDPEEDRGKLLELQQNLQHGAPENDIRYALLEGSDVAEALQDFARSENIDLLALTTQERGTFDSLFNPSLAKKMVLHAPMPVLVFQGKV</sequence>
<dbReference type="Gene3D" id="3.40.50.620">
    <property type="entry name" value="HUPs"/>
    <property type="match status" value="2"/>
</dbReference>
<evidence type="ECO:0000259" key="3">
    <source>
        <dbReference type="Pfam" id="PF00582"/>
    </source>
</evidence>
<dbReference type="InterPro" id="IPR006015">
    <property type="entry name" value="Universal_stress_UspA"/>
</dbReference>
<protein>
    <submittedName>
        <fullName evidence="4">Nucleotide-binding universal stress protein, UspA family</fullName>
    </submittedName>
</protein>
<proteinExistence type="inferred from homology"/>
<organism evidence="4 5">
    <name type="scientific">Pontibacter indicus</name>
    <dbReference type="NCBI Taxonomy" id="1317125"/>
    <lineage>
        <taxon>Bacteria</taxon>
        <taxon>Pseudomonadati</taxon>
        <taxon>Bacteroidota</taxon>
        <taxon>Cytophagia</taxon>
        <taxon>Cytophagales</taxon>
        <taxon>Hymenobacteraceae</taxon>
        <taxon>Pontibacter</taxon>
    </lineage>
</organism>
<dbReference type="Proteomes" id="UP000187181">
    <property type="component" value="Unassembled WGS sequence"/>
</dbReference>
<feature type="coiled-coil region" evidence="2">
    <location>
        <begin position="66"/>
        <end position="93"/>
    </location>
</feature>
<dbReference type="PANTHER" id="PTHR46268">
    <property type="entry name" value="STRESS RESPONSE PROTEIN NHAX"/>
    <property type="match status" value="1"/>
</dbReference>
<dbReference type="InterPro" id="IPR014729">
    <property type="entry name" value="Rossmann-like_a/b/a_fold"/>
</dbReference>
<dbReference type="Pfam" id="PF00582">
    <property type="entry name" value="Usp"/>
    <property type="match status" value="2"/>
</dbReference>
<evidence type="ECO:0000256" key="1">
    <source>
        <dbReference type="ARBA" id="ARBA00008791"/>
    </source>
</evidence>
<evidence type="ECO:0000256" key="2">
    <source>
        <dbReference type="SAM" id="Coils"/>
    </source>
</evidence>
<dbReference type="RefSeq" id="WP_076669654.1">
    <property type="nucleotide sequence ID" value="NZ_FTPP01000002.1"/>
</dbReference>
<dbReference type="SUPFAM" id="SSF52402">
    <property type="entry name" value="Adenine nucleotide alpha hydrolases-like"/>
    <property type="match status" value="2"/>
</dbReference>
<name>A0A1R3XKL5_9BACT</name>
<dbReference type="STRING" id="1317125.SAMN05444128_2765"/>
<keyword evidence="5" id="KW-1185">Reference proteome</keyword>
<keyword evidence="2" id="KW-0175">Coiled coil</keyword>
<gene>
    <name evidence="4" type="ORF">SAMN05444128_2765</name>
</gene>